<dbReference type="SUPFAM" id="SSF52833">
    <property type="entry name" value="Thioredoxin-like"/>
    <property type="match status" value="1"/>
</dbReference>
<dbReference type="InterPro" id="IPR011767">
    <property type="entry name" value="GLR_AS"/>
</dbReference>
<evidence type="ECO:0000313" key="3">
    <source>
        <dbReference type="EMBL" id="SHN37898.1"/>
    </source>
</evidence>
<keyword evidence="1" id="KW-1133">Transmembrane helix</keyword>
<keyword evidence="1" id="KW-0472">Membrane</keyword>
<dbReference type="InterPro" id="IPR036249">
    <property type="entry name" value="Thioredoxin-like_sf"/>
</dbReference>
<name>A0A1M7QZU2_9BURK</name>
<dbReference type="AlphaFoldDB" id="A0A1M7QZU2"/>
<dbReference type="EMBL" id="FRCX01000009">
    <property type="protein sequence ID" value="SHN37898.1"/>
    <property type="molecule type" value="Genomic_DNA"/>
</dbReference>
<dbReference type="OrthoDB" id="8991911at2"/>
<dbReference type="PANTHER" id="PTHR34386:SF1">
    <property type="entry name" value="GLUTAREDOXIN-LIKE PROTEIN NRDH"/>
    <property type="match status" value="1"/>
</dbReference>
<dbReference type="PANTHER" id="PTHR34386">
    <property type="entry name" value="GLUTAREDOXIN"/>
    <property type="match status" value="1"/>
</dbReference>
<gene>
    <name evidence="3" type="ORF">SAMN05192549_1093</name>
</gene>
<dbReference type="InterPro" id="IPR051548">
    <property type="entry name" value="Grx-like_ET"/>
</dbReference>
<dbReference type="GO" id="GO:0045454">
    <property type="term" value="P:cell redox homeostasis"/>
    <property type="evidence" value="ECO:0007669"/>
    <property type="project" value="TreeGrafter"/>
</dbReference>
<dbReference type="InterPro" id="IPR002109">
    <property type="entry name" value="Glutaredoxin"/>
</dbReference>
<proteinExistence type="predicted"/>
<dbReference type="RefSeq" id="WP_072787087.1">
    <property type="nucleotide sequence ID" value="NZ_FRCX01000009.1"/>
</dbReference>
<feature type="transmembrane region" description="Helical" evidence="1">
    <location>
        <begin position="12"/>
        <end position="30"/>
    </location>
</feature>
<keyword evidence="1" id="KW-0812">Transmembrane</keyword>
<protein>
    <submittedName>
        <fullName evidence="3">Glutaredoxin</fullName>
    </submittedName>
</protein>
<dbReference type="Proteomes" id="UP000184339">
    <property type="component" value="Unassembled WGS sequence"/>
</dbReference>
<reference evidence="4" key="1">
    <citation type="submission" date="2016-11" db="EMBL/GenBank/DDBJ databases">
        <authorList>
            <person name="Varghese N."/>
            <person name="Submissions S."/>
        </authorList>
    </citation>
    <scope>NUCLEOTIDE SEQUENCE [LARGE SCALE GENOMIC DNA]</scope>
    <source>
        <strain evidence="4">Sac-22</strain>
    </source>
</reference>
<feature type="domain" description="Glutaredoxin" evidence="2">
    <location>
        <begin position="56"/>
        <end position="113"/>
    </location>
</feature>
<evidence type="ECO:0000259" key="2">
    <source>
        <dbReference type="Pfam" id="PF00462"/>
    </source>
</evidence>
<dbReference type="CDD" id="cd02976">
    <property type="entry name" value="NrdH"/>
    <property type="match status" value="1"/>
</dbReference>
<dbReference type="Gene3D" id="3.40.30.10">
    <property type="entry name" value="Glutaredoxin"/>
    <property type="match status" value="1"/>
</dbReference>
<dbReference type="Pfam" id="PF00462">
    <property type="entry name" value="Glutaredoxin"/>
    <property type="match status" value="1"/>
</dbReference>
<evidence type="ECO:0000256" key="1">
    <source>
        <dbReference type="SAM" id="Phobius"/>
    </source>
</evidence>
<organism evidence="3 4">
    <name type="scientific">Duganella sacchari</name>
    <dbReference type="NCBI Taxonomy" id="551987"/>
    <lineage>
        <taxon>Bacteria</taxon>
        <taxon>Pseudomonadati</taxon>
        <taxon>Pseudomonadota</taxon>
        <taxon>Betaproteobacteria</taxon>
        <taxon>Burkholderiales</taxon>
        <taxon>Oxalobacteraceae</taxon>
        <taxon>Telluria group</taxon>
        <taxon>Duganella</taxon>
    </lineage>
</organism>
<dbReference type="STRING" id="551987.SAMN05192549_1093"/>
<keyword evidence="4" id="KW-1185">Reference proteome</keyword>
<dbReference type="GO" id="GO:0009055">
    <property type="term" value="F:electron transfer activity"/>
    <property type="evidence" value="ECO:0007669"/>
    <property type="project" value="TreeGrafter"/>
</dbReference>
<dbReference type="PROSITE" id="PS00195">
    <property type="entry name" value="GLUTAREDOXIN_1"/>
    <property type="match status" value="1"/>
</dbReference>
<accession>A0A1M7QZU2</accession>
<dbReference type="PROSITE" id="PS51354">
    <property type="entry name" value="GLUTAREDOXIN_2"/>
    <property type="match status" value="1"/>
</dbReference>
<sequence length="135" mass="14944">MNSKHGKRIKTILTYGAILALGLAIGRLGMQAPQWFKSDYVEGNYQAYYPDATTKVVLYGTKTCPFCQKAREYLAQHNIAYADIDVNQPGQGQADYRGLGEKAVPVLLIGNRRITGFKQPVIEAALAQLKPQRAE</sequence>
<evidence type="ECO:0000313" key="4">
    <source>
        <dbReference type="Proteomes" id="UP000184339"/>
    </source>
</evidence>